<accession>A0A8J5YBU3</accession>
<dbReference type="InterPro" id="IPR025558">
    <property type="entry name" value="DUF4283"/>
</dbReference>
<dbReference type="PANTHER" id="PTHR31286">
    <property type="entry name" value="GLYCINE-RICH CELL WALL STRUCTURAL PROTEIN 1.8-LIKE"/>
    <property type="match status" value="1"/>
</dbReference>
<feature type="region of interest" description="Disordered" evidence="1">
    <location>
        <begin position="1"/>
        <end position="24"/>
    </location>
</feature>
<dbReference type="Pfam" id="PF14111">
    <property type="entry name" value="DUF4283"/>
    <property type="match status" value="1"/>
</dbReference>
<sequence>MNDPLSSRNFVVRKRPTGSNSGVSCATKKVRRRMEAPPDTNDPIVDDGDVVIELVKGISSITLSSRVHQLIERKMAKTIAAKLLGRKIGFNTLLNKMTSLWSPKSHMQLMDLENYYYLVRFQYEEDFNKVLVRGPWVIFCQYLTIRSWSPNFFTSDNEMDVQVMWIRLPSLLESYYSNFLLRAISQAIVPVVMLDIHRSSRRQGHFARLAVCVDSRKPLVSKIKINARIQKIKYEGELVVEKMGFQRHREEKFYGSWMLVERWQRGKSQSTRTVRTGSASNGLEGSRFSALEVDLSELNLEIIAMDGGIQPNQIKGCDLRRNNFTKAGKSSKKESFLGKKGTAKAHGQGIVIGSRPKSGPNVLRPTKTNIGSTANNGGNGFNDGSGMGLLVPNRKKPPGCELVGLENPIVDVIATIEGIVRGVEWGPDANLMADMLLLVMEIIDDYIGQWYSGDGIIAKLGLANSFRIEARGFSVYASPQPEMRQKLWEYLDSLAKTIREP</sequence>
<protein>
    <recommendedName>
        <fullName evidence="2">DUF4283 domain-containing protein</fullName>
    </recommendedName>
</protein>
<dbReference type="OrthoDB" id="1109467at2759"/>
<name>A0A8J5YBU3_9ROSI</name>
<evidence type="ECO:0000259" key="2">
    <source>
        <dbReference type="Pfam" id="PF14111"/>
    </source>
</evidence>
<dbReference type="InterPro" id="IPR040256">
    <property type="entry name" value="At4g02000-like"/>
</dbReference>
<keyword evidence="4" id="KW-1185">Reference proteome</keyword>
<evidence type="ECO:0000313" key="3">
    <source>
        <dbReference type="EMBL" id="KAG8478122.1"/>
    </source>
</evidence>
<proteinExistence type="predicted"/>
<dbReference type="AlphaFoldDB" id="A0A8J5YBU3"/>
<evidence type="ECO:0000256" key="1">
    <source>
        <dbReference type="SAM" id="MobiDB-lite"/>
    </source>
</evidence>
<organism evidence="3 4">
    <name type="scientific">Gossypium anomalum</name>
    <dbReference type="NCBI Taxonomy" id="47600"/>
    <lineage>
        <taxon>Eukaryota</taxon>
        <taxon>Viridiplantae</taxon>
        <taxon>Streptophyta</taxon>
        <taxon>Embryophyta</taxon>
        <taxon>Tracheophyta</taxon>
        <taxon>Spermatophyta</taxon>
        <taxon>Magnoliopsida</taxon>
        <taxon>eudicotyledons</taxon>
        <taxon>Gunneridae</taxon>
        <taxon>Pentapetalae</taxon>
        <taxon>rosids</taxon>
        <taxon>malvids</taxon>
        <taxon>Malvales</taxon>
        <taxon>Malvaceae</taxon>
        <taxon>Malvoideae</taxon>
        <taxon>Gossypium</taxon>
    </lineage>
</organism>
<dbReference type="EMBL" id="JAHUZN010000011">
    <property type="protein sequence ID" value="KAG8478122.1"/>
    <property type="molecule type" value="Genomic_DNA"/>
</dbReference>
<reference evidence="3 4" key="1">
    <citation type="journal article" date="2021" name="bioRxiv">
        <title>The Gossypium anomalum genome as a resource for cotton improvement and evolutionary analysis of hybrid incompatibility.</title>
        <authorList>
            <person name="Grover C.E."/>
            <person name="Yuan D."/>
            <person name="Arick M.A."/>
            <person name="Miller E.R."/>
            <person name="Hu G."/>
            <person name="Peterson D.G."/>
            <person name="Wendel J.F."/>
            <person name="Udall J.A."/>
        </authorList>
    </citation>
    <scope>NUCLEOTIDE SEQUENCE [LARGE SCALE GENOMIC DNA]</scope>
    <source>
        <strain evidence="3">JFW-Udall</strain>
        <tissue evidence="3">Leaf</tissue>
    </source>
</reference>
<dbReference type="Proteomes" id="UP000701853">
    <property type="component" value="Chromosome 11"/>
</dbReference>
<gene>
    <name evidence="3" type="ORF">CXB51_027896</name>
</gene>
<feature type="domain" description="DUF4283" evidence="2">
    <location>
        <begin position="77"/>
        <end position="152"/>
    </location>
</feature>
<evidence type="ECO:0000313" key="4">
    <source>
        <dbReference type="Proteomes" id="UP000701853"/>
    </source>
</evidence>
<comment type="caution">
    <text evidence="3">The sequence shown here is derived from an EMBL/GenBank/DDBJ whole genome shotgun (WGS) entry which is preliminary data.</text>
</comment>
<dbReference type="PANTHER" id="PTHR31286:SF99">
    <property type="entry name" value="DUF4283 DOMAIN-CONTAINING PROTEIN"/>
    <property type="match status" value="1"/>
</dbReference>